<keyword evidence="3" id="KW-1185">Reference proteome</keyword>
<accession>A0A0J6GWD6</accession>
<protein>
    <submittedName>
        <fullName evidence="2">Uncharacterized protein</fullName>
    </submittedName>
</protein>
<dbReference type="EMBL" id="VZPO01000012">
    <property type="protein sequence ID" value="KAB0499339.1"/>
    <property type="molecule type" value="Genomic_DNA"/>
</dbReference>
<reference evidence="2" key="2">
    <citation type="submission" date="2016-10" db="EMBL/GenBank/DDBJ databases">
        <authorList>
            <person name="de Groot N.N."/>
        </authorList>
    </citation>
    <scope>NUCLEOTIDE SEQUENCE [LARGE SCALE GENOMIC DNA]</scope>
    <source>
        <strain evidence="2">BS3782</strain>
    </source>
</reference>
<dbReference type="AlphaFoldDB" id="A0A0J6GWD6"/>
<evidence type="ECO:0000313" key="4">
    <source>
        <dbReference type="Proteomes" id="UP000434925"/>
    </source>
</evidence>
<dbReference type="PATRIC" id="fig|163011.3.peg.439"/>
<evidence type="ECO:0000313" key="2">
    <source>
        <dbReference type="EMBL" id="SDS26228.1"/>
    </source>
</evidence>
<sequence>MRSIKYVEDFDALEDKKYETGEMLVTPHMTFVTTSPSNSLGISIGLVRSEKGFNKKGLLSDNNSHFGPGDLIVTFRYPRIKGFEFAFHGYNAHGYECKYFDQGGQFINALPLKTDEAQFVRYERSEEGVYISRLEINFWSDYAYMAVDQFSIWKEE</sequence>
<dbReference type="Proteomes" id="UP000182814">
    <property type="component" value="Chromosome I"/>
</dbReference>
<evidence type="ECO:0000313" key="3">
    <source>
        <dbReference type="Proteomes" id="UP000182814"/>
    </source>
</evidence>
<evidence type="ECO:0000313" key="1">
    <source>
        <dbReference type="EMBL" id="KAB0499339.1"/>
    </source>
</evidence>
<gene>
    <name evidence="1" type="ORF">F7R14_26420</name>
    <name evidence="2" type="ORF">SAMN04490191_1063</name>
</gene>
<dbReference type="EMBL" id="LT629746">
    <property type="protein sequence ID" value="SDS26228.1"/>
    <property type="molecule type" value="Genomic_DNA"/>
</dbReference>
<proteinExistence type="predicted"/>
<dbReference type="RefSeq" id="WP_048397419.1">
    <property type="nucleotide sequence ID" value="NZ_JYLB01000011.1"/>
</dbReference>
<reference evidence="3" key="1">
    <citation type="submission" date="2016-10" db="EMBL/GenBank/DDBJ databases">
        <authorList>
            <person name="Varghese N."/>
            <person name="Submissions S."/>
        </authorList>
    </citation>
    <scope>NUCLEOTIDE SEQUENCE [LARGE SCALE GENOMIC DNA]</scope>
    <source>
        <strain evidence="3">BS3782</strain>
    </source>
</reference>
<dbReference type="Proteomes" id="UP000434925">
    <property type="component" value="Unassembled WGS sequence"/>
</dbReference>
<organism evidence="2 3">
    <name type="scientific">Pseudomonas lini</name>
    <dbReference type="NCBI Taxonomy" id="163011"/>
    <lineage>
        <taxon>Bacteria</taxon>
        <taxon>Pseudomonadati</taxon>
        <taxon>Pseudomonadota</taxon>
        <taxon>Gammaproteobacteria</taxon>
        <taxon>Pseudomonadales</taxon>
        <taxon>Pseudomonadaceae</taxon>
        <taxon>Pseudomonas</taxon>
    </lineage>
</organism>
<name>A0A0J6GWD6_9PSED</name>
<reference evidence="1 4" key="3">
    <citation type="submission" date="2019-09" db="EMBL/GenBank/DDBJ databases">
        <title>Draft genome sequences of 48 bacterial type strains from the CCUG.</title>
        <authorList>
            <person name="Tunovic T."/>
            <person name="Pineiro-Iglesias B."/>
            <person name="Unosson C."/>
            <person name="Inganas E."/>
            <person name="Ohlen M."/>
            <person name="Cardew S."/>
            <person name="Jensie-Markopoulos S."/>
            <person name="Salva-Serra F."/>
            <person name="Jaen-Luchoro D."/>
            <person name="Karlsson R."/>
            <person name="Svensson-Stadler L."/>
            <person name="Chun J."/>
            <person name="Moore E."/>
        </authorList>
    </citation>
    <scope>NUCLEOTIDE SEQUENCE [LARGE SCALE GENOMIC DNA]</scope>
    <source>
        <strain evidence="1 4">CCUG 51522</strain>
    </source>
</reference>